<feature type="transmembrane region" description="Helical" evidence="2">
    <location>
        <begin position="166"/>
        <end position="185"/>
    </location>
</feature>
<accession>A0ABR1G653</accession>
<proteinExistence type="predicted"/>
<feature type="transmembrane region" description="Helical" evidence="2">
    <location>
        <begin position="197"/>
        <end position="219"/>
    </location>
</feature>
<gene>
    <name evidence="3" type="ORF">SO694_00161047</name>
</gene>
<sequence>MFADVHPKARRDKQRYKASSSGVPDVVDEEQPTLYEGYTRVAVPRPAGDDVACCVPKLATERDDRSRAGADAGAIWTAFFVSASTAASAAPPDVRHRFVEHAPQASLLYVVANHAIRLQRVFALAPAELEDQIGRVYGTLSSPAYYLYLFFLGFGLPLISSDRLRFQVLLVAVNLALSVVVVAAAGADPTRIALPMAFYMLSIVLSNAVIYMVATPLWLRARAMEDARLERRADELDAAKDFVVWQWRFDTMELRRAATAPSSSASISSSLVEEMQGGNAPKGSNAPKALGAVPLAGSPSSLGSARGLDLDGTP</sequence>
<protein>
    <submittedName>
        <fullName evidence="3">Uncharacterized protein</fullName>
    </submittedName>
</protein>
<keyword evidence="4" id="KW-1185">Reference proteome</keyword>
<reference evidence="3 4" key="1">
    <citation type="submission" date="2024-03" db="EMBL/GenBank/DDBJ databases">
        <title>Aureococcus anophagefferens CCMP1851 and Kratosvirus quantuckense: Draft genome of a second virus-susceptible host strain in the model system.</title>
        <authorList>
            <person name="Chase E."/>
            <person name="Truchon A.R."/>
            <person name="Schepens W."/>
            <person name="Wilhelm S.W."/>
        </authorList>
    </citation>
    <scope>NUCLEOTIDE SEQUENCE [LARGE SCALE GENOMIC DNA]</scope>
    <source>
        <strain evidence="3 4">CCMP1851</strain>
    </source>
</reference>
<keyword evidence="2" id="KW-0472">Membrane</keyword>
<evidence type="ECO:0000256" key="1">
    <source>
        <dbReference type="SAM" id="MobiDB-lite"/>
    </source>
</evidence>
<feature type="transmembrane region" description="Helical" evidence="2">
    <location>
        <begin position="143"/>
        <end position="159"/>
    </location>
</feature>
<evidence type="ECO:0000313" key="3">
    <source>
        <dbReference type="EMBL" id="KAK7248559.1"/>
    </source>
</evidence>
<comment type="caution">
    <text evidence="3">The sequence shown here is derived from an EMBL/GenBank/DDBJ whole genome shotgun (WGS) entry which is preliminary data.</text>
</comment>
<feature type="region of interest" description="Disordered" evidence="1">
    <location>
        <begin position="270"/>
        <end position="314"/>
    </location>
</feature>
<dbReference type="Proteomes" id="UP001363151">
    <property type="component" value="Unassembled WGS sequence"/>
</dbReference>
<feature type="region of interest" description="Disordered" evidence="1">
    <location>
        <begin position="1"/>
        <end position="25"/>
    </location>
</feature>
<dbReference type="EMBL" id="JBBJCI010000093">
    <property type="protein sequence ID" value="KAK7248559.1"/>
    <property type="molecule type" value="Genomic_DNA"/>
</dbReference>
<evidence type="ECO:0000313" key="4">
    <source>
        <dbReference type="Proteomes" id="UP001363151"/>
    </source>
</evidence>
<name>A0ABR1G653_AURAN</name>
<evidence type="ECO:0000256" key="2">
    <source>
        <dbReference type="SAM" id="Phobius"/>
    </source>
</evidence>
<keyword evidence="2" id="KW-0812">Transmembrane</keyword>
<keyword evidence="2" id="KW-1133">Transmembrane helix</keyword>
<organism evidence="3 4">
    <name type="scientific">Aureococcus anophagefferens</name>
    <name type="common">Harmful bloom alga</name>
    <dbReference type="NCBI Taxonomy" id="44056"/>
    <lineage>
        <taxon>Eukaryota</taxon>
        <taxon>Sar</taxon>
        <taxon>Stramenopiles</taxon>
        <taxon>Ochrophyta</taxon>
        <taxon>Pelagophyceae</taxon>
        <taxon>Pelagomonadales</taxon>
        <taxon>Pelagomonadaceae</taxon>
        <taxon>Aureococcus</taxon>
    </lineage>
</organism>